<keyword evidence="10" id="KW-1185">Reference proteome</keyword>
<dbReference type="FunFam" id="1.20.1050.80:FF:000002">
    <property type="entry name" value="Ras and Rab interactor 2"/>
    <property type="match status" value="1"/>
</dbReference>
<feature type="compositionally biased region" description="Polar residues" evidence="6">
    <location>
        <begin position="255"/>
        <end position="271"/>
    </location>
</feature>
<accession>A0A7K9LT13</accession>
<dbReference type="InterPro" id="IPR003123">
    <property type="entry name" value="VPS9"/>
</dbReference>
<evidence type="ECO:0000259" key="8">
    <source>
        <dbReference type="PROSITE" id="PS51205"/>
    </source>
</evidence>
<comment type="subcellular location">
    <subcellularLocation>
        <location evidence="1">Cytoplasm</location>
    </subcellularLocation>
</comment>
<reference evidence="9 10" key="1">
    <citation type="submission" date="2019-09" db="EMBL/GenBank/DDBJ databases">
        <title>Bird 10,000 Genomes (B10K) Project - Family phase.</title>
        <authorList>
            <person name="Zhang G."/>
        </authorList>
    </citation>
    <scope>NUCLEOTIDE SEQUENCE [LARGE SCALE GENOMIC DNA]</scope>
    <source>
        <strain evidence="9">B10K-DU-001-32</strain>
        <tissue evidence="9">Muscle</tissue>
    </source>
</reference>
<feature type="domain" description="Ras-associating" evidence="7">
    <location>
        <begin position="801"/>
        <end position="878"/>
    </location>
</feature>
<evidence type="ECO:0000313" key="10">
    <source>
        <dbReference type="Proteomes" id="UP000527232"/>
    </source>
</evidence>
<dbReference type="PANTHER" id="PTHR23101">
    <property type="entry name" value="RAB GDP/GTP EXCHANGE FACTOR"/>
    <property type="match status" value="1"/>
</dbReference>
<dbReference type="SUPFAM" id="SSF109993">
    <property type="entry name" value="VPS9 domain"/>
    <property type="match status" value="1"/>
</dbReference>
<dbReference type="PANTHER" id="PTHR23101:SF58">
    <property type="entry name" value="RAS AND RAB INTERACTOR 3"/>
    <property type="match status" value="1"/>
</dbReference>
<dbReference type="OrthoDB" id="21085at2759"/>
<dbReference type="PROSITE" id="PS50200">
    <property type="entry name" value="RA"/>
    <property type="match status" value="1"/>
</dbReference>
<dbReference type="GO" id="GO:0005085">
    <property type="term" value="F:guanyl-nucleotide exchange factor activity"/>
    <property type="evidence" value="ECO:0007669"/>
    <property type="project" value="InterPro"/>
</dbReference>
<feature type="compositionally biased region" description="Polar residues" evidence="6">
    <location>
        <begin position="440"/>
        <end position="467"/>
    </location>
</feature>
<evidence type="ECO:0000256" key="1">
    <source>
        <dbReference type="ARBA" id="ARBA00004496"/>
    </source>
</evidence>
<dbReference type="GO" id="GO:0016192">
    <property type="term" value="P:vesicle-mediated transport"/>
    <property type="evidence" value="ECO:0007669"/>
    <property type="project" value="InterPro"/>
</dbReference>
<dbReference type="GO" id="GO:0007165">
    <property type="term" value="P:signal transduction"/>
    <property type="evidence" value="ECO:0007669"/>
    <property type="project" value="InterPro"/>
</dbReference>
<feature type="non-terminal residue" evidence="9">
    <location>
        <position position="891"/>
    </location>
</feature>
<comment type="caution">
    <text evidence="9">The sequence shown here is derived from an EMBL/GenBank/DDBJ whole genome shotgun (WGS) entry which is preliminary data.</text>
</comment>
<dbReference type="PROSITE" id="PS51205">
    <property type="entry name" value="VPS9"/>
    <property type="match status" value="1"/>
</dbReference>
<evidence type="ECO:0000259" key="7">
    <source>
        <dbReference type="PROSITE" id="PS50200"/>
    </source>
</evidence>
<feature type="non-terminal residue" evidence="9">
    <location>
        <position position="1"/>
    </location>
</feature>
<dbReference type="GO" id="GO:0031267">
    <property type="term" value="F:small GTPase binding"/>
    <property type="evidence" value="ECO:0007669"/>
    <property type="project" value="TreeGrafter"/>
</dbReference>
<organism evidence="9 10">
    <name type="scientific">Oceanodroma tethys</name>
    <name type="common">Wedge-rumped storm-petrel</name>
    <name type="synonym">Hydrobates tethys</name>
    <dbReference type="NCBI Taxonomy" id="79633"/>
    <lineage>
        <taxon>Eukaryota</taxon>
        <taxon>Metazoa</taxon>
        <taxon>Chordata</taxon>
        <taxon>Craniata</taxon>
        <taxon>Vertebrata</taxon>
        <taxon>Euteleostomi</taxon>
        <taxon>Archelosauria</taxon>
        <taxon>Archosauria</taxon>
        <taxon>Dinosauria</taxon>
        <taxon>Saurischia</taxon>
        <taxon>Theropoda</taxon>
        <taxon>Coelurosauria</taxon>
        <taxon>Aves</taxon>
        <taxon>Neognathae</taxon>
        <taxon>Neoaves</taxon>
        <taxon>Aequornithes</taxon>
        <taxon>Procellariiformes</taxon>
        <taxon>Hydrobatidae</taxon>
        <taxon>Oceanodroma</taxon>
    </lineage>
</organism>
<feature type="compositionally biased region" description="Polar residues" evidence="6">
    <location>
        <begin position="384"/>
        <end position="393"/>
    </location>
</feature>
<feature type="region of interest" description="Disordered" evidence="6">
    <location>
        <begin position="171"/>
        <end position="208"/>
    </location>
</feature>
<dbReference type="GO" id="GO:0005096">
    <property type="term" value="F:GTPase activator activity"/>
    <property type="evidence" value="ECO:0007669"/>
    <property type="project" value="UniProtKB-KW"/>
</dbReference>
<keyword evidence="3" id="KW-0343">GTPase activation</keyword>
<dbReference type="Gene3D" id="1.20.1050.80">
    <property type="entry name" value="VPS9 domain"/>
    <property type="match status" value="1"/>
</dbReference>
<dbReference type="GO" id="GO:0005829">
    <property type="term" value="C:cytosol"/>
    <property type="evidence" value="ECO:0007669"/>
    <property type="project" value="TreeGrafter"/>
</dbReference>
<dbReference type="AlphaFoldDB" id="A0A7K9LT13"/>
<keyword evidence="4" id="KW-0963">Cytoplasm</keyword>
<evidence type="ECO:0000313" key="9">
    <source>
        <dbReference type="EMBL" id="NXH65912.1"/>
    </source>
</evidence>
<proteinExistence type="inferred from homology"/>
<evidence type="ECO:0000256" key="3">
    <source>
        <dbReference type="ARBA" id="ARBA00022468"/>
    </source>
</evidence>
<dbReference type="Pfam" id="PF02204">
    <property type="entry name" value="VPS9"/>
    <property type="match status" value="1"/>
</dbReference>
<evidence type="ECO:0000256" key="6">
    <source>
        <dbReference type="SAM" id="MobiDB-lite"/>
    </source>
</evidence>
<feature type="compositionally biased region" description="Basic and acidic residues" evidence="6">
    <location>
        <begin position="298"/>
        <end position="324"/>
    </location>
</feature>
<evidence type="ECO:0000256" key="2">
    <source>
        <dbReference type="ARBA" id="ARBA00006919"/>
    </source>
</evidence>
<dbReference type="GO" id="GO:0030139">
    <property type="term" value="C:endocytic vesicle"/>
    <property type="evidence" value="ECO:0007669"/>
    <property type="project" value="TreeGrafter"/>
</dbReference>
<feature type="region of interest" description="Disordered" evidence="6">
    <location>
        <begin position="242"/>
        <end position="393"/>
    </location>
</feature>
<dbReference type="CDD" id="cd16130">
    <property type="entry name" value="RA_Rin3"/>
    <property type="match status" value="1"/>
</dbReference>
<keyword evidence="5" id="KW-0727">SH2 domain</keyword>
<evidence type="ECO:0000256" key="5">
    <source>
        <dbReference type="ARBA" id="ARBA00022999"/>
    </source>
</evidence>
<sequence length="891" mass="99662">IFLVRKEGNVNNMVLAVRLPVQNKAPGVLEYNIKEEKSILYLEGSVLVFEDVFKLVAFYCVSRDLLPFTLKLPQAILEASSFQDLEIISSLGIDFWDSSLNHRRRGEELSHPAKDSAFSTAQADSLRSTQCFASRTNHCSCEIELSIGNDRLWFVNPIFIEECSNPFPPDVPSPKSHAVSTDLPPATTPAERKSPRRPPPPPPSHALVQKFSPKLLRDPMTACEENELLLQPLGKSIKEMKIEGSDNKEEGKQRCSVNEPSAMSPKKGSQPSVPPRRRLCERTSEESCVGKPGSCETLKGEQTEEKQDTSTESRDKRSLCKKTVEMPGEVPERAVSQFQETKPEPAEKKEDMTEIKSNVIEKAKSPPIPPPRRKRLSQVPRIPSSCQSKQRTVAETATDTVQALCKSSSATVAGGATCTHTKTEPGHGRKSASSAELKGSHSSLEGQGGSTVAQASASEPDSYSTSSTEDDLEMLSSSSGKKTRSVILGKAKNRLSFVSLSNVFTVFLSSDRKLQKKIVELAQDKDSYFGNLVRDYRVYSLEMMAKQSSSTEMLQEIRMMMTQLKSYLVQSTELKSLIDPASYTEEQLEVIAETALYKCVLKPLKEAIDSYLKEIHNKDGSLQQLKENQLVIQNTTTTDLGVTTSVPETVVLEKILHKFTTMHKAYSPEKKIAILLKSCKLIYDSMAQGNPGKPYGADDFLPVLMYVLARSNLTEVLLNVEYVMELMDPALQLGEGSYYLTTTYGALEHIKNYDKITVTRQLSMEVQDSIHRWERRRTLNKARASRSSVQDFISIFFLEIGAQSRTLASRNDTTAEQLSQQCAEKFEVSHPKDYGLFVYVDDQWLQLDKDALPHHIKASLLKSETKKDFHFIYKPIDHKYPPVPIVKESDF</sequence>
<dbReference type="Pfam" id="PF00788">
    <property type="entry name" value="RA"/>
    <property type="match status" value="1"/>
</dbReference>
<gene>
    <name evidence="9" type="primary">Rin3</name>
    <name evidence="9" type="ORF">HYDTET_R02681</name>
</gene>
<dbReference type="InterPro" id="IPR045046">
    <property type="entry name" value="Vps9-like"/>
</dbReference>
<dbReference type="Proteomes" id="UP000527232">
    <property type="component" value="Unassembled WGS sequence"/>
</dbReference>
<dbReference type="SMART" id="SM00167">
    <property type="entry name" value="VPS9"/>
    <property type="match status" value="1"/>
</dbReference>
<dbReference type="SMART" id="SM00314">
    <property type="entry name" value="RA"/>
    <property type="match status" value="1"/>
</dbReference>
<name>A0A7K9LT13_OCETE</name>
<feature type="domain" description="VPS9" evidence="8">
    <location>
        <begin position="616"/>
        <end position="759"/>
    </location>
</feature>
<dbReference type="EMBL" id="VWZR01000534">
    <property type="protein sequence ID" value="NXH65912.1"/>
    <property type="molecule type" value="Genomic_DNA"/>
</dbReference>
<feature type="region of interest" description="Disordered" evidence="6">
    <location>
        <begin position="412"/>
        <end position="477"/>
    </location>
</feature>
<evidence type="ECO:0000256" key="4">
    <source>
        <dbReference type="ARBA" id="ARBA00022490"/>
    </source>
</evidence>
<dbReference type="InterPro" id="IPR037191">
    <property type="entry name" value="VPS9_dom_sf"/>
</dbReference>
<feature type="compositionally biased region" description="Basic and acidic residues" evidence="6">
    <location>
        <begin position="242"/>
        <end position="253"/>
    </location>
</feature>
<protein>
    <submittedName>
        <fullName evidence="9">RIN3 protein</fullName>
    </submittedName>
</protein>
<feature type="compositionally biased region" description="Basic and acidic residues" evidence="6">
    <location>
        <begin position="341"/>
        <end position="364"/>
    </location>
</feature>
<dbReference type="Pfam" id="PF23268">
    <property type="entry name" value="RIN1"/>
    <property type="match status" value="1"/>
</dbReference>
<dbReference type="InterPro" id="IPR036860">
    <property type="entry name" value="SH2_dom_sf"/>
</dbReference>
<comment type="similarity">
    <text evidence="2">Belongs to the RIN (Ras interaction/interference) family.</text>
</comment>
<dbReference type="SUPFAM" id="SSF55550">
    <property type="entry name" value="SH2 domain"/>
    <property type="match status" value="1"/>
</dbReference>
<dbReference type="InterPro" id="IPR000159">
    <property type="entry name" value="RA_dom"/>
</dbReference>